<keyword evidence="3" id="KW-1185">Reference proteome</keyword>
<evidence type="ECO:0000313" key="3">
    <source>
        <dbReference type="Proteomes" id="UP001521209"/>
    </source>
</evidence>
<feature type="transmembrane region" description="Helical" evidence="1">
    <location>
        <begin position="431"/>
        <end position="451"/>
    </location>
</feature>
<dbReference type="Proteomes" id="UP001521209">
    <property type="component" value="Unassembled WGS sequence"/>
</dbReference>
<feature type="transmembrane region" description="Helical" evidence="1">
    <location>
        <begin position="179"/>
        <end position="206"/>
    </location>
</feature>
<proteinExistence type="predicted"/>
<keyword evidence="1" id="KW-1133">Transmembrane helix</keyword>
<evidence type="ECO:0000313" key="2">
    <source>
        <dbReference type="EMBL" id="MCF3948228.1"/>
    </source>
</evidence>
<sequence>MPVPVSPIPNSIIRAMAVISGPDRFRRTVARPRRRAGEAWLLAGSALLLLWPALDNGFPLIFSDTGTYISQAMELHLGWDRPPFYSFLLLALDWGRTLWPPVIAQCFCAAWLVRRTQSMVFPESGGIAGAVAMALLAGATALPWTAAQVMPDIFTPIMVLALAIMVLDDDCTWLERGALMAVIALAIAVHLSNPPIYAGLCLTVLVPRAVLFRRRVPWFGVLAPFAVGVAALIGANVVASGQMSLSPYGSTFLLARLLADGPARAVLSRDCPGAGWALCRYRRDLPRSADGFLWRVGSPLYRAGGPVRLIGQTDAIILRTMRDEPVTVARDAARDFVLQLTIFAPGSGLRPWRATAAATIRRDFAPATVRALNGSLQARDELRVPLVMLVVDRGGALLGLAITAGFVGVSAAEATLHRLRTGMWRLIDARLFTLSAIVLLALLGNAAVTGALSGPHARYQSRVVWLAVLTGALTLQRVYSARCSRPISTTT</sequence>
<keyword evidence="1" id="KW-0812">Transmembrane</keyword>
<feature type="transmembrane region" description="Helical" evidence="1">
    <location>
        <begin position="36"/>
        <end position="54"/>
    </location>
</feature>
<dbReference type="EMBL" id="JAKGBZ010000043">
    <property type="protein sequence ID" value="MCF3948228.1"/>
    <property type="molecule type" value="Genomic_DNA"/>
</dbReference>
<feature type="transmembrane region" description="Helical" evidence="1">
    <location>
        <begin position="463"/>
        <end position="479"/>
    </location>
</feature>
<gene>
    <name evidence="2" type="ORF">L2A60_16255</name>
</gene>
<evidence type="ECO:0008006" key="4">
    <source>
        <dbReference type="Google" id="ProtNLM"/>
    </source>
</evidence>
<accession>A0ABS9E1K5</accession>
<feature type="transmembrane region" description="Helical" evidence="1">
    <location>
        <begin position="97"/>
        <end position="113"/>
    </location>
</feature>
<name>A0ABS9E1K5_9PROT</name>
<evidence type="ECO:0000256" key="1">
    <source>
        <dbReference type="SAM" id="Phobius"/>
    </source>
</evidence>
<keyword evidence="1" id="KW-0472">Membrane</keyword>
<feature type="transmembrane region" description="Helical" evidence="1">
    <location>
        <begin position="218"/>
        <end position="239"/>
    </location>
</feature>
<feature type="transmembrane region" description="Helical" evidence="1">
    <location>
        <begin position="125"/>
        <end position="144"/>
    </location>
</feature>
<organism evidence="2 3">
    <name type="scientific">Acidiphilium iwatense</name>
    <dbReference type="NCBI Taxonomy" id="768198"/>
    <lineage>
        <taxon>Bacteria</taxon>
        <taxon>Pseudomonadati</taxon>
        <taxon>Pseudomonadota</taxon>
        <taxon>Alphaproteobacteria</taxon>
        <taxon>Acetobacterales</taxon>
        <taxon>Acidocellaceae</taxon>
        <taxon>Acidiphilium</taxon>
    </lineage>
</organism>
<protein>
    <recommendedName>
        <fullName evidence="4">Glycosyltransferase RgtA/B/C/D-like domain-containing protein</fullName>
    </recommendedName>
</protein>
<feature type="transmembrane region" description="Helical" evidence="1">
    <location>
        <begin position="386"/>
        <end position="411"/>
    </location>
</feature>
<reference evidence="2 3" key="1">
    <citation type="submission" date="2022-01" db="EMBL/GenBank/DDBJ databases">
        <authorList>
            <person name="Won M."/>
            <person name="Kim S.-J."/>
            <person name="Kwon S.-W."/>
        </authorList>
    </citation>
    <scope>NUCLEOTIDE SEQUENCE [LARGE SCALE GENOMIC DNA]</scope>
    <source>
        <strain evidence="2 3">KCTC 23505</strain>
    </source>
</reference>
<comment type="caution">
    <text evidence="2">The sequence shown here is derived from an EMBL/GenBank/DDBJ whole genome shotgun (WGS) entry which is preliminary data.</text>
</comment>